<dbReference type="InterPro" id="IPR011528">
    <property type="entry name" value="NERD"/>
</dbReference>
<accession>A0A4U8Q353</accession>
<dbReference type="EMBL" id="QGQD01000074">
    <property type="protein sequence ID" value="TLC99189.1"/>
    <property type="molecule type" value="Genomic_DNA"/>
</dbReference>
<dbReference type="Gene3D" id="1.10.150.80">
    <property type="entry name" value="HRDC domain"/>
    <property type="match status" value="1"/>
</dbReference>
<evidence type="ECO:0000259" key="1">
    <source>
        <dbReference type="PROSITE" id="PS50965"/>
    </source>
</evidence>
<gene>
    <name evidence="2" type="ORF">DSM106044_03967</name>
</gene>
<evidence type="ECO:0000313" key="3">
    <source>
        <dbReference type="Proteomes" id="UP000306509"/>
    </source>
</evidence>
<dbReference type="Proteomes" id="UP000306509">
    <property type="component" value="Unassembled WGS sequence"/>
</dbReference>
<keyword evidence="3" id="KW-1185">Reference proteome</keyword>
<comment type="caution">
    <text evidence="2">The sequence shown here is derived from an EMBL/GenBank/DDBJ whole genome shotgun (WGS) entry which is preliminary data.</text>
</comment>
<reference evidence="2 3" key="1">
    <citation type="journal article" date="2019" name="Anaerobe">
        <title>Detection of Robinsoniella peoriensis in multiple bone samples of a trauma patient.</title>
        <authorList>
            <person name="Schrottner P."/>
            <person name="Hartwich K."/>
            <person name="Bunk B."/>
            <person name="Schober I."/>
            <person name="Helbig S."/>
            <person name="Rudolph W.W."/>
            <person name="Gunzer F."/>
        </authorList>
    </citation>
    <scope>NUCLEOTIDE SEQUENCE [LARGE SCALE GENOMIC DNA]</scope>
    <source>
        <strain evidence="2 3">DSM 106044</strain>
    </source>
</reference>
<evidence type="ECO:0000313" key="2">
    <source>
        <dbReference type="EMBL" id="TLC99189.1"/>
    </source>
</evidence>
<dbReference type="RefSeq" id="WP_138003490.1">
    <property type="nucleotide sequence ID" value="NZ_QGQD01000074.1"/>
</dbReference>
<organism evidence="2 3">
    <name type="scientific">Robinsoniella peoriensis</name>
    <dbReference type="NCBI Taxonomy" id="180332"/>
    <lineage>
        <taxon>Bacteria</taxon>
        <taxon>Bacillati</taxon>
        <taxon>Bacillota</taxon>
        <taxon>Clostridia</taxon>
        <taxon>Lachnospirales</taxon>
        <taxon>Lachnospiraceae</taxon>
        <taxon>Robinsoniella</taxon>
    </lineage>
</organism>
<protein>
    <submittedName>
        <fullName evidence="2">Nuclease-related domain protein</fullName>
    </submittedName>
</protein>
<dbReference type="InterPro" id="IPR044876">
    <property type="entry name" value="HRDC_dom_sf"/>
</dbReference>
<dbReference type="Pfam" id="PF08378">
    <property type="entry name" value="NERD"/>
    <property type="match status" value="1"/>
</dbReference>
<dbReference type="AlphaFoldDB" id="A0A4U8Q353"/>
<proteinExistence type="predicted"/>
<feature type="domain" description="NERD" evidence="1">
    <location>
        <begin position="42"/>
        <end position="155"/>
    </location>
</feature>
<sequence>MVKPIENFSNIDLVINALQKLRGSLSDKGESDLSKQLYNIRLGLEGENEVARKIDLLELDNYYVLRGVCLKKEKIESEIDFLILTNKICFVIECKKWNANVKVDESGVFRYEGDSKGVESPISQNDDHLRMVRKIKINKKKKLSDWFIDDKDRFIPLVVFANTKFKVDLNEAPKELQEKIIRIADMNNYIEEKYKKSKYRKLSDEELEKWVQTIKDAHVELTDEKIEKYVGKYNQYRTKNPIVNNKNTEDLRNELEKSFHQWRQEELADREKIGKTLIYYKRGSDKMNMILNGLCISPLVTSKKELRDIDNIGPKITEKYGDRILSIIEKYR</sequence>
<dbReference type="PROSITE" id="PS50965">
    <property type="entry name" value="NERD"/>
    <property type="match status" value="1"/>
</dbReference>
<name>A0A4U8Q353_9FIRM</name>